<evidence type="ECO:0000256" key="1">
    <source>
        <dbReference type="SAM" id="Phobius"/>
    </source>
</evidence>
<evidence type="ECO:0000313" key="2">
    <source>
        <dbReference type="EMBL" id="SME98829.1"/>
    </source>
</evidence>
<protein>
    <submittedName>
        <fullName evidence="2">Uncharacterized protein</fullName>
    </submittedName>
</protein>
<sequence>MESGLGRNRQSLDWRPGLGLLGRASQPTIRALSACFLPAGAVGTPLHRQVAHKVARKISLMPVFVAAPILVLTLLFELSARLRFGCAAGRLDGPRRAVLAGLWRRAPLGLLRDLVTVHERLTSFVYFEALRDVAEQGSPQP</sequence>
<dbReference type="AlphaFoldDB" id="A0A1Y6BFK1"/>
<dbReference type="STRING" id="560819.SAMN05428998_102213"/>
<keyword evidence="1" id="KW-0812">Transmembrane</keyword>
<reference evidence="2 3" key="1">
    <citation type="submission" date="2017-04" db="EMBL/GenBank/DDBJ databases">
        <authorList>
            <person name="Afonso C.L."/>
            <person name="Miller P.J."/>
            <person name="Scott M.A."/>
            <person name="Spackman E."/>
            <person name="Goraichik I."/>
            <person name="Dimitrov K.M."/>
            <person name="Suarez D.L."/>
            <person name="Swayne D.E."/>
        </authorList>
    </citation>
    <scope>NUCLEOTIDE SEQUENCE [LARGE SCALE GENOMIC DNA]</scope>
    <source>
        <strain evidence="2 3">USBA 355</strain>
    </source>
</reference>
<keyword evidence="3" id="KW-1185">Reference proteome</keyword>
<evidence type="ECO:0000313" key="3">
    <source>
        <dbReference type="Proteomes" id="UP000192917"/>
    </source>
</evidence>
<keyword evidence="1" id="KW-1133">Transmembrane helix</keyword>
<dbReference type="RefSeq" id="WP_159460107.1">
    <property type="nucleotide sequence ID" value="NZ_FWZX01000002.1"/>
</dbReference>
<dbReference type="Proteomes" id="UP000192917">
    <property type="component" value="Unassembled WGS sequence"/>
</dbReference>
<name>A0A1Y6BFK1_9PROT</name>
<feature type="transmembrane region" description="Helical" evidence="1">
    <location>
        <begin position="58"/>
        <end position="76"/>
    </location>
</feature>
<keyword evidence="1" id="KW-0472">Membrane</keyword>
<organism evidence="2 3">
    <name type="scientific">Tistlia consotensis USBA 355</name>
    <dbReference type="NCBI Taxonomy" id="560819"/>
    <lineage>
        <taxon>Bacteria</taxon>
        <taxon>Pseudomonadati</taxon>
        <taxon>Pseudomonadota</taxon>
        <taxon>Alphaproteobacteria</taxon>
        <taxon>Rhodospirillales</taxon>
        <taxon>Rhodovibrionaceae</taxon>
        <taxon>Tistlia</taxon>
    </lineage>
</organism>
<dbReference type="EMBL" id="FWZX01000002">
    <property type="protein sequence ID" value="SME98829.1"/>
    <property type="molecule type" value="Genomic_DNA"/>
</dbReference>
<accession>A0A1Y6BFK1</accession>
<gene>
    <name evidence="2" type="ORF">SAMN05428998_102213</name>
</gene>
<proteinExistence type="predicted"/>